<proteinExistence type="inferred from homology"/>
<evidence type="ECO:0000256" key="8">
    <source>
        <dbReference type="ARBA" id="ARBA00023010"/>
    </source>
</evidence>
<dbReference type="AlphaFoldDB" id="A0A9P8A6T6"/>
<dbReference type="InterPro" id="IPR016024">
    <property type="entry name" value="ARM-type_fold"/>
</dbReference>
<dbReference type="GO" id="GO:0000774">
    <property type="term" value="F:adenyl-nucleotide exchange factor activity"/>
    <property type="evidence" value="ECO:0007669"/>
    <property type="project" value="InterPro"/>
</dbReference>
<evidence type="ECO:0000256" key="3">
    <source>
        <dbReference type="ARBA" id="ARBA00015352"/>
    </source>
</evidence>
<evidence type="ECO:0000256" key="4">
    <source>
        <dbReference type="ARBA" id="ARBA00022448"/>
    </source>
</evidence>
<dbReference type="GO" id="GO:0005783">
    <property type="term" value="C:endoplasmic reticulum"/>
    <property type="evidence" value="ECO:0007669"/>
    <property type="project" value="InterPro"/>
</dbReference>
<keyword evidence="6" id="KW-0256">Endoplasmic reticulum</keyword>
<comment type="subunit">
    <text evidence="2">Interacts with KAR2.</text>
</comment>
<keyword evidence="4" id="KW-0813">Transport</keyword>
<name>A0A9P8A6T6_MORAP</name>
<evidence type="ECO:0000256" key="5">
    <source>
        <dbReference type="ARBA" id="ARBA00022729"/>
    </source>
</evidence>
<dbReference type="Gene3D" id="1.25.10.10">
    <property type="entry name" value="Leucine-rich Repeat Variant"/>
    <property type="match status" value="1"/>
</dbReference>
<feature type="chain" id="PRO_5040144629" description="Nucleotide exchange factor SIL1" evidence="9">
    <location>
        <begin position="22"/>
        <end position="425"/>
    </location>
</feature>
<evidence type="ECO:0000256" key="9">
    <source>
        <dbReference type="SAM" id="SignalP"/>
    </source>
</evidence>
<accession>A0A9P8A6T6</accession>
<protein>
    <recommendedName>
        <fullName evidence="3">Nucleotide exchange factor SIL1</fullName>
    </recommendedName>
</protein>
<dbReference type="EMBL" id="JAIFTL010000089">
    <property type="protein sequence ID" value="KAG9323761.1"/>
    <property type="molecule type" value="Genomic_DNA"/>
</dbReference>
<keyword evidence="5 9" id="KW-0732">Signal</keyword>
<evidence type="ECO:0000256" key="6">
    <source>
        <dbReference type="ARBA" id="ARBA00022824"/>
    </source>
</evidence>
<keyword evidence="7" id="KW-0653">Protein transport</keyword>
<evidence type="ECO:0000256" key="1">
    <source>
        <dbReference type="ARBA" id="ARBA00010588"/>
    </source>
</evidence>
<dbReference type="GO" id="GO:0015031">
    <property type="term" value="P:protein transport"/>
    <property type="evidence" value="ECO:0007669"/>
    <property type="project" value="UniProtKB-KW"/>
</dbReference>
<reference evidence="10" key="1">
    <citation type="submission" date="2021-07" db="EMBL/GenBank/DDBJ databases">
        <title>Draft genome of Mortierella alpina, strain LL118, isolated from an aspen leaf litter sample.</title>
        <authorList>
            <person name="Yang S."/>
            <person name="Vinatzer B.A."/>
        </authorList>
    </citation>
    <scope>NUCLEOTIDE SEQUENCE</scope>
    <source>
        <strain evidence="10">LL118</strain>
    </source>
</reference>
<sequence length="425" mass="46971">MARFNSKLALILGLCAAVALARTAQEAALDDRPKVICNNGGCYPRAFRPTTEFQEVLEGQEIPPGLHVQMDFETHKKFAKLMAPEDVKAKDATNSIVVVDTDTPGTFQHSVGSDNSANAMPPVLNVQADGEQDPAQLEEVSRMNLQTAFDSIPELEQFKDEHWQQKEEEPMARTPGGIHDERKLFAAQFDLVKTSSDKAQVIEALEGLADLAGDMEFGLFLSSGKPLEALVARLQEADSTKIRSRSARVLGVAVQNHIKAQQAAFQSNLHKILLDRLETEPETVVLRQLISAYGNLVRGSNGSSGVFQDDDISRLAEVYNKSTDASFRRKCIYIMSDFADPDFQPVPEDDTNKTAGSVKDTIEIKLVEKINLDVGPWCESLQQETEPSNLEEQDDWEIVKKAVGLLHASYPETCILADNKTRDEL</sequence>
<keyword evidence="8" id="KW-0811">Translocation</keyword>
<comment type="similarity">
    <text evidence="1">Belongs to the SIL1 family.</text>
</comment>
<gene>
    <name evidence="10" type="ORF">KVV02_007756</name>
</gene>
<dbReference type="InterPro" id="IPR031884">
    <property type="entry name" value="Sil1_fungi"/>
</dbReference>
<organism evidence="10 11">
    <name type="scientific">Mortierella alpina</name>
    <name type="common">Oleaginous fungus</name>
    <name type="synonym">Mortierella renispora</name>
    <dbReference type="NCBI Taxonomy" id="64518"/>
    <lineage>
        <taxon>Eukaryota</taxon>
        <taxon>Fungi</taxon>
        <taxon>Fungi incertae sedis</taxon>
        <taxon>Mucoromycota</taxon>
        <taxon>Mortierellomycotina</taxon>
        <taxon>Mortierellomycetes</taxon>
        <taxon>Mortierellales</taxon>
        <taxon>Mortierellaceae</taxon>
        <taxon>Mortierella</taxon>
    </lineage>
</organism>
<dbReference type="Pfam" id="PF16782">
    <property type="entry name" value="SIL1"/>
    <property type="match status" value="1"/>
</dbReference>
<comment type="caution">
    <text evidence="10">The sequence shown here is derived from an EMBL/GenBank/DDBJ whole genome shotgun (WGS) entry which is preliminary data.</text>
</comment>
<feature type="signal peptide" evidence="9">
    <location>
        <begin position="1"/>
        <end position="21"/>
    </location>
</feature>
<evidence type="ECO:0000313" key="10">
    <source>
        <dbReference type="EMBL" id="KAG9323761.1"/>
    </source>
</evidence>
<evidence type="ECO:0000256" key="2">
    <source>
        <dbReference type="ARBA" id="ARBA00011799"/>
    </source>
</evidence>
<evidence type="ECO:0000313" key="11">
    <source>
        <dbReference type="Proteomes" id="UP000717515"/>
    </source>
</evidence>
<dbReference type="SUPFAM" id="SSF48371">
    <property type="entry name" value="ARM repeat"/>
    <property type="match status" value="1"/>
</dbReference>
<dbReference type="InterPro" id="IPR050693">
    <property type="entry name" value="Hsp70_NEF-Inhibitors"/>
</dbReference>
<dbReference type="InterPro" id="IPR011989">
    <property type="entry name" value="ARM-like"/>
</dbReference>
<evidence type="ECO:0000256" key="7">
    <source>
        <dbReference type="ARBA" id="ARBA00022927"/>
    </source>
</evidence>
<dbReference type="PANTHER" id="PTHR19316:SF34">
    <property type="entry name" value="NUCLEOTIDE EXCHANGE FACTOR SIL1"/>
    <property type="match status" value="1"/>
</dbReference>
<dbReference type="Proteomes" id="UP000717515">
    <property type="component" value="Unassembled WGS sequence"/>
</dbReference>
<dbReference type="PANTHER" id="PTHR19316">
    <property type="entry name" value="PROTEIN FOLDING REGULATOR"/>
    <property type="match status" value="1"/>
</dbReference>